<sequence length="129" mass="14481">MIKLDEDALICDLAETYHIYDYKQLPLSKVAAFSCGLREDSRVKMLMSGQRTTIDNLLLAGINDALNMLVWFKTKDGQKGHNKPISLVGKLTDTNEKNSSSIAFESGNDFENWRNQLLKNIKVGEVDGN</sequence>
<gene>
    <name evidence="1" type="ORF">H9948_08715</name>
</gene>
<dbReference type="EMBL" id="DWYW01000200">
    <property type="protein sequence ID" value="HJA90855.1"/>
    <property type="molecule type" value="Genomic_DNA"/>
</dbReference>
<reference evidence="1" key="2">
    <citation type="submission" date="2021-04" db="EMBL/GenBank/DDBJ databases">
        <authorList>
            <person name="Gilroy R."/>
        </authorList>
    </citation>
    <scope>NUCLEOTIDE SEQUENCE</scope>
    <source>
        <strain evidence="1">CHK171-505</strain>
    </source>
</reference>
<organism evidence="1 2">
    <name type="scientific">Candidatus Jeotgalibaca merdavium</name>
    <dbReference type="NCBI Taxonomy" id="2838627"/>
    <lineage>
        <taxon>Bacteria</taxon>
        <taxon>Bacillati</taxon>
        <taxon>Bacillota</taxon>
        <taxon>Bacilli</taxon>
        <taxon>Lactobacillales</taxon>
        <taxon>Carnobacteriaceae</taxon>
        <taxon>Jeotgalibaca</taxon>
    </lineage>
</organism>
<dbReference type="InterPro" id="IPR035286">
    <property type="entry name" value="DUF5361"/>
</dbReference>
<evidence type="ECO:0000313" key="2">
    <source>
        <dbReference type="Proteomes" id="UP000886856"/>
    </source>
</evidence>
<protein>
    <submittedName>
        <fullName evidence="1">DUF5361 domain-containing protein</fullName>
    </submittedName>
</protein>
<proteinExistence type="predicted"/>
<reference evidence="1" key="1">
    <citation type="journal article" date="2021" name="PeerJ">
        <title>Extensive microbial diversity within the chicken gut microbiome revealed by metagenomics and culture.</title>
        <authorList>
            <person name="Gilroy R."/>
            <person name="Ravi A."/>
            <person name="Getino M."/>
            <person name="Pursley I."/>
            <person name="Horton D.L."/>
            <person name="Alikhan N.F."/>
            <person name="Baker D."/>
            <person name="Gharbi K."/>
            <person name="Hall N."/>
            <person name="Watson M."/>
            <person name="Adriaenssens E.M."/>
            <person name="Foster-Nyarko E."/>
            <person name="Jarju S."/>
            <person name="Secka A."/>
            <person name="Antonio M."/>
            <person name="Oren A."/>
            <person name="Chaudhuri R.R."/>
            <person name="La Ragione R."/>
            <person name="Hildebrand F."/>
            <person name="Pallen M.J."/>
        </authorList>
    </citation>
    <scope>NUCLEOTIDE SEQUENCE</scope>
    <source>
        <strain evidence="1">CHK171-505</strain>
    </source>
</reference>
<accession>A0A9D2KYW5</accession>
<dbReference type="Pfam" id="PF17318">
    <property type="entry name" value="DUF5361"/>
    <property type="match status" value="1"/>
</dbReference>
<dbReference type="AlphaFoldDB" id="A0A9D2KYW5"/>
<dbReference type="Proteomes" id="UP000886856">
    <property type="component" value="Unassembled WGS sequence"/>
</dbReference>
<evidence type="ECO:0000313" key="1">
    <source>
        <dbReference type="EMBL" id="HJA90855.1"/>
    </source>
</evidence>
<name>A0A9D2KYW5_9LACT</name>
<comment type="caution">
    <text evidence="1">The sequence shown here is derived from an EMBL/GenBank/DDBJ whole genome shotgun (WGS) entry which is preliminary data.</text>
</comment>